<protein>
    <submittedName>
        <fullName evidence="1">Uncharacterized protein</fullName>
    </submittedName>
</protein>
<organism evidence="1 2">
    <name type="scientific">Catharanthus roseus</name>
    <name type="common">Madagascar periwinkle</name>
    <name type="synonym">Vinca rosea</name>
    <dbReference type="NCBI Taxonomy" id="4058"/>
    <lineage>
        <taxon>Eukaryota</taxon>
        <taxon>Viridiplantae</taxon>
        <taxon>Streptophyta</taxon>
        <taxon>Embryophyta</taxon>
        <taxon>Tracheophyta</taxon>
        <taxon>Spermatophyta</taxon>
        <taxon>Magnoliopsida</taxon>
        <taxon>eudicotyledons</taxon>
        <taxon>Gunneridae</taxon>
        <taxon>Pentapetalae</taxon>
        <taxon>asterids</taxon>
        <taxon>lamiids</taxon>
        <taxon>Gentianales</taxon>
        <taxon>Apocynaceae</taxon>
        <taxon>Rauvolfioideae</taxon>
        <taxon>Vinceae</taxon>
        <taxon>Catharanthinae</taxon>
        <taxon>Catharanthus</taxon>
    </lineage>
</organism>
<keyword evidence="2" id="KW-1185">Reference proteome</keyword>
<dbReference type="Proteomes" id="UP001060085">
    <property type="component" value="Linkage Group LG05"/>
</dbReference>
<comment type="caution">
    <text evidence="1">The sequence shown here is derived from an EMBL/GenBank/DDBJ whole genome shotgun (WGS) entry which is preliminary data.</text>
</comment>
<evidence type="ECO:0000313" key="1">
    <source>
        <dbReference type="EMBL" id="KAI5662518.1"/>
    </source>
</evidence>
<proteinExistence type="predicted"/>
<accession>A0ACC0ANI3</accession>
<name>A0ACC0ANI3_CATRO</name>
<evidence type="ECO:0000313" key="2">
    <source>
        <dbReference type="Proteomes" id="UP001060085"/>
    </source>
</evidence>
<dbReference type="EMBL" id="CM044705">
    <property type="protein sequence ID" value="KAI5662518.1"/>
    <property type="molecule type" value="Genomic_DNA"/>
</dbReference>
<reference evidence="2" key="1">
    <citation type="journal article" date="2023" name="Nat. Plants">
        <title>Single-cell RNA sequencing provides a high-resolution roadmap for understanding the multicellular compartmentation of specialized metabolism.</title>
        <authorList>
            <person name="Sun S."/>
            <person name="Shen X."/>
            <person name="Li Y."/>
            <person name="Li Y."/>
            <person name="Wang S."/>
            <person name="Li R."/>
            <person name="Zhang H."/>
            <person name="Shen G."/>
            <person name="Guo B."/>
            <person name="Wei J."/>
            <person name="Xu J."/>
            <person name="St-Pierre B."/>
            <person name="Chen S."/>
            <person name="Sun C."/>
        </authorList>
    </citation>
    <scope>NUCLEOTIDE SEQUENCE [LARGE SCALE GENOMIC DNA]</scope>
</reference>
<gene>
    <name evidence="1" type="ORF">M9H77_21841</name>
</gene>
<sequence length="167" mass="18973">MNWDNQEAKGLIQGPITRVRTRKIMKYDVGLAKGMVAFIEETMKNGLKSKNEGIEDDGKPSKLLMTNSISKKYQFRSGKVQEECNGSIEVLLKEKGPWEISKKGWKNKDSILNLVKERKSAHEEPHKRSSLLLLVSSKGRAAGNKLKERRSYDLLQNLNLDETLAMI</sequence>